<organism evidence="1">
    <name type="scientific">Lotharella vacuolata</name>
    <dbReference type="NCBI Taxonomy" id="74820"/>
    <lineage>
        <taxon>Eukaryota</taxon>
        <taxon>Sar</taxon>
        <taxon>Rhizaria</taxon>
        <taxon>Cercozoa</taxon>
        <taxon>Chlorarachniophyceae</taxon>
        <taxon>Lotharella</taxon>
    </lineage>
</organism>
<dbReference type="EMBL" id="AB996600">
    <property type="protein sequence ID" value="BAS01595.1"/>
    <property type="molecule type" value="Genomic_DNA"/>
</dbReference>
<name>A0A0H5BK69_9EUKA</name>
<accession>A0A0H5BK69</accession>
<sequence>MNNTNLNHEVFNIEKKKFKIKRPKNIYNQDLILKNEFKNYNKIFLRSIKHKKISELSKYILLEIKYENYLLNNHRFCQQYIEEERKNTITNEVVNCNNILILTNYWYHEKCVDQIMLHFKYKNILIFMNELAFYDNNIKVFYIY</sequence>
<proteinExistence type="predicted"/>
<geneLocation type="nucleomorph" evidence="1"/>
<protein>
    <submittedName>
        <fullName evidence="1">Uncharacterized protein</fullName>
    </submittedName>
</protein>
<dbReference type="AlphaFoldDB" id="A0A0H5BK69"/>
<reference evidence="1" key="1">
    <citation type="journal article" date="2015" name="Genome Biol. Evol.">
        <title>Nucleomorph Genome Sequences of Two Chlorarachniophytes, Amorphochlora amoebiformis and Lotharella vacuolata.</title>
        <authorList>
            <person name="Suzuki S."/>
            <person name="Shirato S."/>
            <person name="Hirakawa Y."/>
            <person name="Ishida K."/>
        </authorList>
    </citation>
    <scope>NUCLEOTIDE SEQUENCE</scope>
    <source>
        <strain evidence="1">CCMP240</strain>
    </source>
</reference>
<keyword evidence="1" id="KW-0542">Nucleomorph</keyword>
<evidence type="ECO:0000313" key="1">
    <source>
        <dbReference type="EMBL" id="BAS01595.1"/>
    </source>
</evidence>